<keyword evidence="7" id="KW-0496">Mitochondrion</keyword>
<dbReference type="RefSeq" id="XP_024936723.1">
    <property type="nucleotide sequence ID" value="XM_025080955.1"/>
</dbReference>
<sequence length="104" mass="12372">MYIPKFFQKKLVKLGVPFMVLILGGSFGLREFTELKYKYSNVEGYSVRDEASKHGINIKKREEVTLESEFEKVQNVDIENWENVRGPRPWEGNYQRVQERKNQE</sequence>
<dbReference type="Pfam" id="PF14138">
    <property type="entry name" value="COX16"/>
    <property type="match status" value="1"/>
</dbReference>
<proteinExistence type="inferred from homology"/>
<dbReference type="AlphaFoldDB" id="A0AAJ7R9U6"/>
<evidence type="ECO:0000256" key="1">
    <source>
        <dbReference type="ARBA" id="ARBA00004434"/>
    </source>
</evidence>
<gene>
    <name evidence="10 11 12 13 14 15 16" type="primary">LOC107263785</name>
</gene>
<dbReference type="InterPro" id="IPR020164">
    <property type="entry name" value="Cyt_c_Oxase_assmbl_COX16"/>
</dbReference>
<evidence type="ECO:0000256" key="4">
    <source>
        <dbReference type="ARBA" id="ARBA00022692"/>
    </source>
</evidence>
<evidence type="ECO:0000313" key="10">
    <source>
        <dbReference type="RefSeq" id="XP_015586843.1"/>
    </source>
</evidence>
<keyword evidence="8" id="KW-0472">Membrane</keyword>
<dbReference type="RefSeq" id="XP_024936719.1">
    <property type="nucleotide sequence ID" value="XM_025080951.1"/>
</dbReference>
<evidence type="ECO:0000313" key="11">
    <source>
        <dbReference type="RefSeq" id="XP_015586851.1"/>
    </source>
</evidence>
<dbReference type="PANTHER" id="PTHR17130">
    <property type="entry name" value="MITOCHONDRIAL OUTER MEMBRANE PROTEIN 25"/>
    <property type="match status" value="1"/>
</dbReference>
<accession>A0AAJ7R9U6</accession>
<evidence type="ECO:0000313" key="9">
    <source>
        <dbReference type="Proteomes" id="UP000694920"/>
    </source>
</evidence>
<evidence type="ECO:0000313" key="12">
    <source>
        <dbReference type="RefSeq" id="XP_015586860.1"/>
    </source>
</evidence>
<reference evidence="10 11" key="1">
    <citation type="submission" date="2025-04" db="UniProtKB">
        <authorList>
            <consortium name="RefSeq"/>
        </authorList>
    </citation>
    <scope>IDENTIFICATION</scope>
</reference>
<evidence type="ECO:0000256" key="3">
    <source>
        <dbReference type="ARBA" id="ARBA00021814"/>
    </source>
</evidence>
<dbReference type="GO" id="GO:0033617">
    <property type="term" value="P:mitochondrial respiratory chain complex IV assembly"/>
    <property type="evidence" value="ECO:0007669"/>
    <property type="project" value="TreeGrafter"/>
</dbReference>
<evidence type="ECO:0000313" key="16">
    <source>
        <dbReference type="RefSeq" id="XP_024936723.1"/>
    </source>
</evidence>
<dbReference type="RefSeq" id="XP_024936715.1">
    <property type="nucleotide sequence ID" value="XM_025080947.1"/>
</dbReference>
<dbReference type="RefSeq" id="XP_015586851.1">
    <property type="nucleotide sequence ID" value="XM_015731365.2"/>
</dbReference>
<evidence type="ECO:0000313" key="15">
    <source>
        <dbReference type="RefSeq" id="XP_024936719.1"/>
    </source>
</evidence>
<comment type="similarity">
    <text evidence="2">Belongs to the COX16 family.</text>
</comment>
<keyword evidence="9" id="KW-1185">Reference proteome</keyword>
<protein>
    <recommendedName>
        <fullName evidence="3">Cytochrome c oxidase assembly protein COX16 homolog, mitochondrial</fullName>
    </recommendedName>
</protein>
<keyword evidence="6" id="KW-1133">Transmembrane helix</keyword>
<dbReference type="RefSeq" id="XP_024936716.1">
    <property type="nucleotide sequence ID" value="XM_025080948.1"/>
</dbReference>
<keyword evidence="4" id="KW-0812">Transmembrane</keyword>
<dbReference type="PANTHER" id="PTHR17130:SF14">
    <property type="entry name" value="CYTOCHROME C OXIDASE ASSEMBLY PROTEIN COX16 HOMOLOG, MITOCHONDRIAL"/>
    <property type="match status" value="1"/>
</dbReference>
<name>A0AAJ7R9U6_CEPCN</name>
<evidence type="ECO:0000256" key="6">
    <source>
        <dbReference type="ARBA" id="ARBA00022989"/>
    </source>
</evidence>
<dbReference type="RefSeq" id="XP_015586843.1">
    <property type="nucleotide sequence ID" value="XM_015731357.2"/>
</dbReference>
<comment type="subcellular location">
    <subcellularLocation>
        <location evidence="1">Mitochondrion inner membrane</location>
        <topology evidence="1">Single-pass membrane protein</topology>
    </subcellularLocation>
</comment>
<dbReference type="KEGG" id="ccin:107263785"/>
<dbReference type="RefSeq" id="XP_015586860.1">
    <property type="nucleotide sequence ID" value="XM_015731374.2"/>
</dbReference>
<evidence type="ECO:0000256" key="5">
    <source>
        <dbReference type="ARBA" id="ARBA00022792"/>
    </source>
</evidence>
<organism evidence="9 15">
    <name type="scientific">Cephus cinctus</name>
    <name type="common">Wheat stem sawfly</name>
    <dbReference type="NCBI Taxonomy" id="211228"/>
    <lineage>
        <taxon>Eukaryota</taxon>
        <taxon>Metazoa</taxon>
        <taxon>Ecdysozoa</taxon>
        <taxon>Arthropoda</taxon>
        <taxon>Hexapoda</taxon>
        <taxon>Insecta</taxon>
        <taxon>Pterygota</taxon>
        <taxon>Neoptera</taxon>
        <taxon>Endopterygota</taxon>
        <taxon>Hymenoptera</taxon>
        <taxon>Cephoidea</taxon>
        <taxon>Cephidae</taxon>
        <taxon>Cephus</taxon>
    </lineage>
</organism>
<evidence type="ECO:0000256" key="7">
    <source>
        <dbReference type="ARBA" id="ARBA00023128"/>
    </source>
</evidence>
<dbReference type="GeneID" id="107263785"/>
<evidence type="ECO:0000313" key="13">
    <source>
        <dbReference type="RefSeq" id="XP_024936715.1"/>
    </source>
</evidence>
<evidence type="ECO:0000256" key="8">
    <source>
        <dbReference type="ARBA" id="ARBA00023136"/>
    </source>
</evidence>
<dbReference type="Proteomes" id="UP000694920">
    <property type="component" value="Unplaced"/>
</dbReference>
<keyword evidence="5" id="KW-0999">Mitochondrion inner membrane</keyword>
<evidence type="ECO:0000313" key="14">
    <source>
        <dbReference type="RefSeq" id="XP_024936716.1"/>
    </source>
</evidence>
<evidence type="ECO:0000256" key="2">
    <source>
        <dbReference type="ARBA" id="ARBA00008370"/>
    </source>
</evidence>
<dbReference type="GO" id="GO:0005743">
    <property type="term" value="C:mitochondrial inner membrane"/>
    <property type="evidence" value="ECO:0007669"/>
    <property type="project" value="UniProtKB-SubCell"/>
</dbReference>